<reference evidence="6" key="2">
    <citation type="submission" date="2021-09" db="EMBL/GenBank/DDBJ databases">
        <authorList>
            <person name="Gilroy R."/>
        </authorList>
    </citation>
    <scope>NUCLEOTIDE SEQUENCE</scope>
    <source>
        <strain evidence="6">CHK192-2623</strain>
    </source>
</reference>
<evidence type="ECO:0000256" key="1">
    <source>
        <dbReference type="ARBA" id="ARBA00004141"/>
    </source>
</evidence>
<evidence type="ECO:0000313" key="6">
    <source>
        <dbReference type="EMBL" id="HJE49637.1"/>
    </source>
</evidence>
<dbReference type="Proteomes" id="UP000732527">
    <property type="component" value="Unassembled WGS sequence"/>
</dbReference>
<name>A0A921EJK1_LACJH</name>
<comment type="subcellular location">
    <subcellularLocation>
        <location evidence="1">Membrane</location>
        <topology evidence="1">Multi-pass membrane protein</topology>
    </subcellularLocation>
</comment>
<protein>
    <submittedName>
        <fullName evidence="6">Energy-coupling factor transporter transmembrane protein EcfT</fullName>
    </submittedName>
</protein>
<evidence type="ECO:0000256" key="5">
    <source>
        <dbReference type="SAM" id="Phobius"/>
    </source>
</evidence>
<keyword evidence="2 5" id="KW-0812">Transmembrane</keyword>
<sequence>MNPGLKLFLILIISLEISLVPNLGANLIIIGACLLYLLFKHINLKKLFLLFIIPLFAASVVFITIYYFTPSHSLYKACVLFTRIYAYVFLGAAFTETTSFLALARSLEQNFKLPSKFAYGTLAAFNVIPKIHAEVNRIRLVGDMRHYHLSFYSPALYFKAILAAISWSNSLADGMISHGYREDKERSVIVPIALTKKDWLIFSSIIVLLQPILFFSQIIIYGMDCRY</sequence>
<dbReference type="GO" id="GO:0005886">
    <property type="term" value="C:plasma membrane"/>
    <property type="evidence" value="ECO:0007669"/>
    <property type="project" value="UniProtKB-ARBA"/>
</dbReference>
<comment type="caution">
    <text evidence="6">The sequence shown here is derived from an EMBL/GenBank/DDBJ whole genome shotgun (WGS) entry which is preliminary data.</text>
</comment>
<dbReference type="CDD" id="cd16914">
    <property type="entry name" value="EcfT"/>
    <property type="match status" value="1"/>
</dbReference>
<keyword evidence="4 5" id="KW-0472">Membrane</keyword>
<evidence type="ECO:0000313" key="7">
    <source>
        <dbReference type="Proteomes" id="UP000732527"/>
    </source>
</evidence>
<dbReference type="AlphaFoldDB" id="A0A921EJK1"/>
<accession>A0A921EJK1</accession>
<feature type="transmembrane region" description="Helical" evidence="5">
    <location>
        <begin position="48"/>
        <end position="69"/>
    </location>
</feature>
<dbReference type="InterPro" id="IPR003339">
    <property type="entry name" value="ABC/ECF_trnsptr_transmembrane"/>
</dbReference>
<feature type="transmembrane region" description="Helical" evidence="5">
    <location>
        <begin position="84"/>
        <end position="104"/>
    </location>
</feature>
<dbReference type="EMBL" id="DYYQ01000036">
    <property type="protein sequence ID" value="HJE49637.1"/>
    <property type="molecule type" value="Genomic_DNA"/>
</dbReference>
<evidence type="ECO:0000256" key="4">
    <source>
        <dbReference type="ARBA" id="ARBA00023136"/>
    </source>
</evidence>
<evidence type="ECO:0000256" key="3">
    <source>
        <dbReference type="ARBA" id="ARBA00022989"/>
    </source>
</evidence>
<dbReference type="Pfam" id="PF02361">
    <property type="entry name" value="CbiQ"/>
    <property type="match status" value="1"/>
</dbReference>
<organism evidence="6 7">
    <name type="scientific">Lactobacillus johnsonii</name>
    <dbReference type="NCBI Taxonomy" id="33959"/>
    <lineage>
        <taxon>Bacteria</taxon>
        <taxon>Bacillati</taxon>
        <taxon>Bacillota</taxon>
        <taxon>Bacilli</taxon>
        <taxon>Lactobacillales</taxon>
        <taxon>Lactobacillaceae</taxon>
        <taxon>Lactobacillus</taxon>
    </lineage>
</organism>
<proteinExistence type="predicted"/>
<dbReference type="PROSITE" id="PS51257">
    <property type="entry name" value="PROKAR_LIPOPROTEIN"/>
    <property type="match status" value="1"/>
</dbReference>
<feature type="transmembrane region" description="Helical" evidence="5">
    <location>
        <begin position="199"/>
        <end position="221"/>
    </location>
</feature>
<feature type="transmembrane region" description="Helical" evidence="5">
    <location>
        <begin position="149"/>
        <end position="167"/>
    </location>
</feature>
<evidence type="ECO:0000256" key="2">
    <source>
        <dbReference type="ARBA" id="ARBA00022692"/>
    </source>
</evidence>
<keyword evidence="3 5" id="KW-1133">Transmembrane helix</keyword>
<gene>
    <name evidence="6" type="ORF">K8V69_05600</name>
</gene>
<feature type="transmembrane region" description="Helical" evidence="5">
    <location>
        <begin position="6"/>
        <end position="39"/>
    </location>
</feature>
<reference evidence="6" key="1">
    <citation type="journal article" date="2021" name="PeerJ">
        <title>Extensive microbial diversity within the chicken gut microbiome revealed by metagenomics and culture.</title>
        <authorList>
            <person name="Gilroy R."/>
            <person name="Ravi A."/>
            <person name="Getino M."/>
            <person name="Pursley I."/>
            <person name="Horton D.L."/>
            <person name="Alikhan N.F."/>
            <person name="Baker D."/>
            <person name="Gharbi K."/>
            <person name="Hall N."/>
            <person name="Watson M."/>
            <person name="Adriaenssens E.M."/>
            <person name="Foster-Nyarko E."/>
            <person name="Jarju S."/>
            <person name="Secka A."/>
            <person name="Antonio M."/>
            <person name="Oren A."/>
            <person name="Chaudhuri R.R."/>
            <person name="La Ragione R."/>
            <person name="Hildebrand F."/>
            <person name="Pallen M.J."/>
        </authorList>
    </citation>
    <scope>NUCLEOTIDE SEQUENCE</scope>
    <source>
        <strain evidence="6">CHK192-2623</strain>
    </source>
</reference>